<accession>A0A2J6TJJ6</accession>
<protein>
    <submittedName>
        <fullName evidence="2">Uncharacterized protein</fullName>
    </submittedName>
</protein>
<feature type="region of interest" description="Disordered" evidence="1">
    <location>
        <begin position="217"/>
        <end position="270"/>
    </location>
</feature>
<dbReference type="AlphaFoldDB" id="A0A2J6TJJ6"/>
<feature type="compositionally biased region" description="Pro residues" evidence="1">
    <location>
        <begin position="49"/>
        <end position="60"/>
    </location>
</feature>
<name>A0A2J6TJJ6_9HELO</name>
<keyword evidence="3" id="KW-1185">Reference proteome</keyword>
<feature type="compositionally biased region" description="Pro residues" evidence="1">
    <location>
        <begin position="73"/>
        <end position="84"/>
    </location>
</feature>
<gene>
    <name evidence="2" type="ORF">K444DRAFT_716109</name>
</gene>
<evidence type="ECO:0000313" key="2">
    <source>
        <dbReference type="EMBL" id="PMD63184.1"/>
    </source>
</evidence>
<dbReference type="EMBL" id="KZ613782">
    <property type="protein sequence ID" value="PMD63184.1"/>
    <property type="molecule type" value="Genomic_DNA"/>
</dbReference>
<proteinExistence type="predicted"/>
<evidence type="ECO:0000313" key="3">
    <source>
        <dbReference type="Proteomes" id="UP000235371"/>
    </source>
</evidence>
<evidence type="ECO:0000256" key="1">
    <source>
        <dbReference type="SAM" id="MobiDB-lite"/>
    </source>
</evidence>
<dbReference type="InParanoid" id="A0A2J6TJJ6"/>
<reference evidence="2 3" key="1">
    <citation type="submission" date="2016-04" db="EMBL/GenBank/DDBJ databases">
        <title>A degradative enzymes factory behind the ericoid mycorrhizal symbiosis.</title>
        <authorList>
            <consortium name="DOE Joint Genome Institute"/>
            <person name="Martino E."/>
            <person name="Morin E."/>
            <person name="Grelet G."/>
            <person name="Kuo A."/>
            <person name="Kohler A."/>
            <person name="Daghino S."/>
            <person name="Barry K."/>
            <person name="Choi C."/>
            <person name="Cichocki N."/>
            <person name="Clum A."/>
            <person name="Copeland A."/>
            <person name="Hainaut M."/>
            <person name="Haridas S."/>
            <person name="Labutti K."/>
            <person name="Lindquist E."/>
            <person name="Lipzen A."/>
            <person name="Khouja H.-R."/>
            <person name="Murat C."/>
            <person name="Ohm R."/>
            <person name="Olson A."/>
            <person name="Spatafora J."/>
            <person name="Veneault-Fourrey C."/>
            <person name="Henrissat B."/>
            <person name="Grigoriev I."/>
            <person name="Martin F."/>
            <person name="Perotto S."/>
        </authorList>
    </citation>
    <scope>NUCLEOTIDE SEQUENCE [LARGE SCALE GENOMIC DNA]</scope>
    <source>
        <strain evidence="2 3">E</strain>
    </source>
</reference>
<sequence>MCFDIFVHDSGLSLVTSAAKARTHSLTECRSYVSKMMMIGKVPATSRSIPPPTNPIPSIPRPTNRRSKHPSLHPIPPNNLPSPTPQAGTARALYFSSPPLAADENVKQTCGRPLIGHPRPSILPELAKTNFPAFSPCPSATSQPSLLQGHDSRAPKFSFATLDELERREEGRGDTHCLSGAQIRSWTAWQAGAELPCIALLCPALPCLRSLRSLLNHQSRRPNPGEENVRAPSRPSATSQVPLLKPTRGARRKRGEPPTHRGCAAAEQGLPAHRALGPQVRWIAKAKILSVREGDQRDGVIAQTVASELLSYPFHSDTALR</sequence>
<feature type="region of interest" description="Disordered" evidence="1">
    <location>
        <begin position="43"/>
        <end position="89"/>
    </location>
</feature>
<dbReference type="GeneID" id="36596450"/>
<organism evidence="2 3">
    <name type="scientific">Hyaloscypha bicolor E</name>
    <dbReference type="NCBI Taxonomy" id="1095630"/>
    <lineage>
        <taxon>Eukaryota</taxon>
        <taxon>Fungi</taxon>
        <taxon>Dikarya</taxon>
        <taxon>Ascomycota</taxon>
        <taxon>Pezizomycotina</taxon>
        <taxon>Leotiomycetes</taxon>
        <taxon>Helotiales</taxon>
        <taxon>Hyaloscyphaceae</taxon>
        <taxon>Hyaloscypha</taxon>
        <taxon>Hyaloscypha bicolor</taxon>
    </lineage>
</organism>
<dbReference type="RefSeq" id="XP_024740088.1">
    <property type="nucleotide sequence ID" value="XM_024888374.1"/>
</dbReference>
<dbReference type="Proteomes" id="UP000235371">
    <property type="component" value="Unassembled WGS sequence"/>
</dbReference>